<dbReference type="EMBL" id="JAIWYP010000009">
    <property type="protein sequence ID" value="KAH3774955.1"/>
    <property type="molecule type" value="Genomic_DNA"/>
</dbReference>
<dbReference type="SMART" id="SM00471">
    <property type="entry name" value="HDc"/>
    <property type="match status" value="1"/>
</dbReference>
<organism evidence="3 4">
    <name type="scientific">Dreissena polymorpha</name>
    <name type="common">Zebra mussel</name>
    <name type="synonym">Mytilus polymorpha</name>
    <dbReference type="NCBI Taxonomy" id="45954"/>
    <lineage>
        <taxon>Eukaryota</taxon>
        <taxon>Metazoa</taxon>
        <taxon>Spiralia</taxon>
        <taxon>Lophotrochozoa</taxon>
        <taxon>Mollusca</taxon>
        <taxon>Bivalvia</taxon>
        <taxon>Autobranchia</taxon>
        <taxon>Heteroconchia</taxon>
        <taxon>Euheterodonta</taxon>
        <taxon>Imparidentia</taxon>
        <taxon>Neoheterodontei</taxon>
        <taxon>Myida</taxon>
        <taxon>Dreissenoidea</taxon>
        <taxon>Dreissenidae</taxon>
        <taxon>Dreissena</taxon>
    </lineage>
</organism>
<proteinExistence type="inferred from homology"/>
<comment type="caution">
    <text evidence="3">The sequence shown here is derived from an EMBL/GenBank/DDBJ whole genome shotgun (WGS) entry which is preliminary data.</text>
</comment>
<accession>A0A9D4E9C4</accession>
<dbReference type="InterPro" id="IPR050135">
    <property type="entry name" value="dGTPase-like"/>
</dbReference>
<dbReference type="InterPro" id="IPR006674">
    <property type="entry name" value="HD_domain"/>
</dbReference>
<dbReference type="Pfam" id="PF01966">
    <property type="entry name" value="HD"/>
    <property type="match status" value="1"/>
</dbReference>
<name>A0A9D4E9C4_DREPO</name>
<reference evidence="3" key="2">
    <citation type="submission" date="2020-11" db="EMBL/GenBank/DDBJ databases">
        <authorList>
            <person name="McCartney M.A."/>
            <person name="Auch B."/>
            <person name="Kono T."/>
            <person name="Mallez S."/>
            <person name="Becker A."/>
            <person name="Gohl D.M."/>
            <person name="Silverstein K.A.T."/>
            <person name="Koren S."/>
            <person name="Bechman K.B."/>
            <person name="Herman A."/>
            <person name="Abrahante J.E."/>
            <person name="Garbe J."/>
        </authorList>
    </citation>
    <scope>NUCLEOTIDE SEQUENCE</scope>
    <source>
        <strain evidence="3">Duluth1</strain>
        <tissue evidence="3">Whole animal</tissue>
    </source>
</reference>
<dbReference type="AlphaFoldDB" id="A0A9D4E9C4"/>
<gene>
    <name evidence="3" type="ORF">DPMN_176350</name>
</gene>
<reference evidence="3" key="1">
    <citation type="journal article" date="2019" name="bioRxiv">
        <title>The Genome of the Zebra Mussel, Dreissena polymorpha: A Resource for Invasive Species Research.</title>
        <authorList>
            <person name="McCartney M.A."/>
            <person name="Auch B."/>
            <person name="Kono T."/>
            <person name="Mallez S."/>
            <person name="Zhang Y."/>
            <person name="Obille A."/>
            <person name="Becker A."/>
            <person name="Abrahante J.E."/>
            <person name="Garbe J."/>
            <person name="Badalamenti J.P."/>
            <person name="Herman A."/>
            <person name="Mangelson H."/>
            <person name="Liachko I."/>
            <person name="Sullivan S."/>
            <person name="Sone E.D."/>
            <person name="Koren S."/>
            <person name="Silverstein K.A.T."/>
            <person name="Beckman K.B."/>
            <person name="Gohl D.M."/>
        </authorList>
    </citation>
    <scope>NUCLEOTIDE SEQUENCE</scope>
    <source>
        <strain evidence="3">Duluth1</strain>
        <tissue evidence="3">Whole animal</tissue>
    </source>
</reference>
<dbReference type="Gene3D" id="1.10.3210.10">
    <property type="entry name" value="Hypothetical protein af1432"/>
    <property type="match status" value="1"/>
</dbReference>
<evidence type="ECO:0000259" key="2">
    <source>
        <dbReference type="PROSITE" id="PS51831"/>
    </source>
</evidence>
<dbReference type="CDD" id="cd00077">
    <property type="entry name" value="HDc"/>
    <property type="match status" value="1"/>
</dbReference>
<dbReference type="Proteomes" id="UP000828390">
    <property type="component" value="Unassembled WGS sequence"/>
</dbReference>
<evidence type="ECO:0000313" key="4">
    <source>
        <dbReference type="Proteomes" id="UP000828390"/>
    </source>
</evidence>
<dbReference type="GO" id="GO:0008832">
    <property type="term" value="F:dGTPase activity"/>
    <property type="evidence" value="ECO:0007669"/>
    <property type="project" value="TreeGrafter"/>
</dbReference>
<dbReference type="SUPFAM" id="SSF109604">
    <property type="entry name" value="HD-domain/PDEase-like"/>
    <property type="match status" value="1"/>
</dbReference>
<dbReference type="InterPro" id="IPR003607">
    <property type="entry name" value="HD/PDEase_dom"/>
</dbReference>
<comment type="similarity">
    <text evidence="1">Belongs to the SAMHD1 family.</text>
</comment>
<keyword evidence="4" id="KW-1185">Reference proteome</keyword>
<dbReference type="PANTHER" id="PTHR11373:SF4">
    <property type="entry name" value="DEOXYNUCLEOSIDE TRIPHOSPHATE TRIPHOSPHOHYDROLASE SAMHD1"/>
    <property type="match status" value="1"/>
</dbReference>
<feature type="domain" description="HD" evidence="2">
    <location>
        <begin position="29"/>
        <end position="179"/>
    </location>
</feature>
<sequence>MDTPEFQRLRFIKQLGPVYFVYPGAAQNIFEHSLGVCHLAGRLVKTLQNNQPELEITDADVLCLEIAGLCHDLGHGPFSHLFQYSFLPKMWPDLKWTHEENSVKMFDYLITKNNLIKYFEEYHISERDREFIREIIARPDVASMKSTRPEKYPNERKMFLYKIVSNKRNGIDVDKWDYLHGIV</sequence>
<dbReference type="GO" id="GO:0005634">
    <property type="term" value="C:nucleus"/>
    <property type="evidence" value="ECO:0007669"/>
    <property type="project" value="TreeGrafter"/>
</dbReference>
<dbReference type="PROSITE" id="PS51831">
    <property type="entry name" value="HD"/>
    <property type="match status" value="1"/>
</dbReference>
<dbReference type="PANTHER" id="PTHR11373">
    <property type="entry name" value="DEOXYNUCLEOSIDE TRIPHOSPHATE TRIPHOSPHOHYDROLASE"/>
    <property type="match status" value="1"/>
</dbReference>
<dbReference type="GO" id="GO:0006203">
    <property type="term" value="P:dGTP catabolic process"/>
    <property type="evidence" value="ECO:0007669"/>
    <property type="project" value="TreeGrafter"/>
</dbReference>
<evidence type="ECO:0000256" key="1">
    <source>
        <dbReference type="ARBA" id="ARBA00005776"/>
    </source>
</evidence>
<protein>
    <recommendedName>
        <fullName evidence="2">HD domain-containing protein</fullName>
    </recommendedName>
</protein>
<evidence type="ECO:0000313" key="3">
    <source>
        <dbReference type="EMBL" id="KAH3774955.1"/>
    </source>
</evidence>